<organism evidence="2 3">
    <name type="scientific">Photobacterium iliopiscarium</name>
    <dbReference type="NCBI Taxonomy" id="56192"/>
    <lineage>
        <taxon>Bacteria</taxon>
        <taxon>Pseudomonadati</taxon>
        <taxon>Pseudomonadota</taxon>
        <taxon>Gammaproteobacteria</taxon>
        <taxon>Vibrionales</taxon>
        <taxon>Vibrionaceae</taxon>
        <taxon>Photobacterium</taxon>
    </lineage>
</organism>
<dbReference type="GO" id="GO:0004519">
    <property type="term" value="F:endonuclease activity"/>
    <property type="evidence" value="ECO:0007669"/>
    <property type="project" value="InterPro"/>
</dbReference>
<comment type="caution">
    <text evidence="2">The sequence shown here is derived from an EMBL/GenBank/DDBJ whole genome shotgun (WGS) entry which is preliminary data.</text>
</comment>
<reference evidence="2 3" key="1">
    <citation type="submission" date="2018-01" db="EMBL/GenBank/DDBJ databases">
        <title>Whole genome sequencing of Histamine producing bacteria.</title>
        <authorList>
            <person name="Butler K."/>
        </authorList>
    </citation>
    <scope>NUCLEOTIDE SEQUENCE [LARGE SCALE GENOMIC DNA]</scope>
    <source>
        <strain evidence="2 3">NCIMB 13481</strain>
    </source>
</reference>
<protein>
    <recommendedName>
        <fullName evidence="1">HNH nuclease domain-containing protein</fullName>
    </recommendedName>
</protein>
<dbReference type="InterPro" id="IPR002711">
    <property type="entry name" value="HNH"/>
</dbReference>
<gene>
    <name evidence="2" type="ORF">C9I88_05740</name>
</gene>
<accession>A0A2T3MN35</accession>
<dbReference type="GO" id="GO:0003676">
    <property type="term" value="F:nucleic acid binding"/>
    <property type="evidence" value="ECO:0007669"/>
    <property type="project" value="InterPro"/>
</dbReference>
<sequence length="301" mass="33955">MESITKNYLLSKYSADKLLVGENVNNLSIKQEIERRKKLFNKITYDDNAIDVTAGQLREFGIYSGAAGVWVNTALTKGIVSDDAGVAVSILHTGKDYDDDFSEKGINYDFPATKRHGSHDKNEIQALKNCYDAKIPLFVISKSANKKLRNVHLGLIENFDNQQKKTYIRFISLKELDVNDSILIKETQAEYNIKFNNAVGCSQTNTSAERKKRILAADKAPQKVLRSVYDYNRNPDVVAEALYRAKGICEKCRQFAPFTKKSNGEPYLEVHHIKPLSQGGEDSLENVKAICPNCHRKMHFG</sequence>
<proteinExistence type="predicted"/>
<dbReference type="Proteomes" id="UP000241954">
    <property type="component" value="Unassembled WGS sequence"/>
</dbReference>
<dbReference type="InterPro" id="IPR003615">
    <property type="entry name" value="HNH_nuc"/>
</dbReference>
<dbReference type="AlphaFoldDB" id="A0A2T3MN35"/>
<dbReference type="Gene3D" id="1.10.30.50">
    <property type="match status" value="1"/>
</dbReference>
<dbReference type="Pfam" id="PF01844">
    <property type="entry name" value="HNH"/>
    <property type="match status" value="1"/>
</dbReference>
<evidence type="ECO:0000313" key="2">
    <source>
        <dbReference type="EMBL" id="PSV98168.1"/>
    </source>
</evidence>
<feature type="domain" description="HNH nuclease" evidence="1">
    <location>
        <begin position="238"/>
        <end position="296"/>
    </location>
</feature>
<dbReference type="SMART" id="SM00507">
    <property type="entry name" value="HNHc"/>
    <property type="match status" value="1"/>
</dbReference>
<name>A0A2T3MN35_9GAMM</name>
<dbReference type="GO" id="GO:0008270">
    <property type="term" value="F:zinc ion binding"/>
    <property type="evidence" value="ECO:0007669"/>
    <property type="project" value="InterPro"/>
</dbReference>
<dbReference type="EMBL" id="PYLW01000004">
    <property type="protein sequence ID" value="PSV98168.1"/>
    <property type="molecule type" value="Genomic_DNA"/>
</dbReference>
<evidence type="ECO:0000259" key="1">
    <source>
        <dbReference type="SMART" id="SM00507"/>
    </source>
</evidence>
<dbReference type="CDD" id="cd00085">
    <property type="entry name" value="HNHc"/>
    <property type="match status" value="1"/>
</dbReference>
<evidence type="ECO:0000313" key="3">
    <source>
        <dbReference type="Proteomes" id="UP000241954"/>
    </source>
</evidence>